<keyword evidence="3" id="KW-1185">Reference proteome</keyword>
<evidence type="ECO:0000259" key="1">
    <source>
        <dbReference type="SMART" id="SM00860"/>
    </source>
</evidence>
<dbReference type="InterPro" id="IPR018958">
    <property type="entry name" value="Knr4/Smi1-like_dom"/>
</dbReference>
<dbReference type="SUPFAM" id="SSF160631">
    <property type="entry name" value="SMI1/KNR4-like"/>
    <property type="match status" value="1"/>
</dbReference>
<protein>
    <recommendedName>
        <fullName evidence="1">Knr4/Smi1-like domain-containing protein</fullName>
    </recommendedName>
</protein>
<comment type="caution">
    <text evidence="2">The sequence shown here is derived from an EMBL/GenBank/DDBJ whole genome shotgun (WGS) entry which is preliminary data.</text>
</comment>
<dbReference type="EMBL" id="JAGGKV010000015">
    <property type="protein sequence ID" value="MBP1965627.1"/>
    <property type="molecule type" value="Genomic_DNA"/>
</dbReference>
<name>A0ABS4I3Y8_9BACL</name>
<evidence type="ECO:0000313" key="3">
    <source>
        <dbReference type="Proteomes" id="UP001519344"/>
    </source>
</evidence>
<dbReference type="Pfam" id="PF14568">
    <property type="entry name" value="SUKH_6"/>
    <property type="match status" value="1"/>
</dbReference>
<organism evidence="2 3">
    <name type="scientific">Paenibacillus aceris</name>
    <dbReference type="NCBI Taxonomy" id="869555"/>
    <lineage>
        <taxon>Bacteria</taxon>
        <taxon>Bacillati</taxon>
        <taxon>Bacillota</taxon>
        <taxon>Bacilli</taxon>
        <taxon>Bacillales</taxon>
        <taxon>Paenibacillaceae</taxon>
        <taxon>Paenibacillus</taxon>
    </lineage>
</organism>
<dbReference type="Proteomes" id="UP001519344">
    <property type="component" value="Unassembled WGS sequence"/>
</dbReference>
<accession>A0ABS4I3Y8</accession>
<sequence length="144" mass="16771">MWMDLINELTKDYKFQLPVTESQLLELESLLQVELPKSLKGLLLESNGVIGEYGCDIIWTLERIKKDNFEFRNNKDFKELYMPFDHLLFFADAGNGNQFAFPILNGKIVRNDIYVWNHEDDSRTWISSSLSSFIKGWINGTISV</sequence>
<proteinExistence type="predicted"/>
<evidence type="ECO:0000313" key="2">
    <source>
        <dbReference type="EMBL" id="MBP1965627.1"/>
    </source>
</evidence>
<dbReference type="Gene3D" id="3.40.1580.10">
    <property type="entry name" value="SMI1/KNR4-like"/>
    <property type="match status" value="1"/>
</dbReference>
<dbReference type="SMART" id="SM00860">
    <property type="entry name" value="SMI1_KNR4"/>
    <property type="match status" value="1"/>
</dbReference>
<reference evidence="2 3" key="1">
    <citation type="submission" date="2021-03" db="EMBL/GenBank/DDBJ databases">
        <title>Genomic Encyclopedia of Type Strains, Phase IV (KMG-IV): sequencing the most valuable type-strain genomes for metagenomic binning, comparative biology and taxonomic classification.</title>
        <authorList>
            <person name="Goeker M."/>
        </authorList>
    </citation>
    <scope>NUCLEOTIDE SEQUENCE [LARGE SCALE GENOMIC DNA]</scope>
    <source>
        <strain evidence="2 3">DSM 24950</strain>
    </source>
</reference>
<gene>
    <name evidence="2" type="ORF">J2Z65_004872</name>
</gene>
<feature type="domain" description="Knr4/Smi1-like" evidence="1">
    <location>
        <begin position="18"/>
        <end position="136"/>
    </location>
</feature>
<dbReference type="RefSeq" id="WP_167059364.1">
    <property type="nucleotide sequence ID" value="NZ_JAAOZR010000023.1"/>
</dbReference>
<dbReference type="InterPro" id="IPR037883">
    <property type="entry name" value="Knr4/Smi1-like_sf"/>
</dbReference>